<proteinExistence type="predicted"/>
<reference evidence="1 2" key="1">
    <citation type="journal article" date="2014" name="World J. Microbiol. Biotechnol.">
        <title>Biodiversity and physiological characteristics of Antarctic and Arctic lichens-associated bacteria.</title>
        <authorList>
            <person name="Lee Y.M."/>
            <person name="Kim E.H."/>
            <person name="Lee H.K."/>
            <person name="Hong S.G."/>
        </authorList>
    </citation>
    <scope>NUCLEOTIDE SEQUENCE [LARGE SCALE GENOMIC DNA]</scope>
    <source>
        <strain evidence="1 2">PAMC 26569</strain>
    </source>
</reference>
<name>A0A6M8HLN5_9PROT</name>
<dbReference type="EMBL" id="CP053708">
    <property type="protein sequence ID" value="QKE89252.1"/>
    <property type="molecule type" value="Genomic_DNA"/>
</dbReference>
<keyword evidence="2" id="KW-1185">Reference proteome</keyword>
<accession>A0A6M8HLN5</accession>
<evidence type="ECO:0000313" key="1">
    <source>
        <dbReference type="EMBL" id="QKE89252.1"/>
    </source>
</evidence>
<dbReference type="AlphaFoldDB" id="A0A6M8HLN5"/>
<evidence type="ECO:0000313" key="2">
    <source>
        <dbReference type="Proteomes" id="UP000500767"/>
    </source>
</evidence>
<gene>
    <name evidence="1" type="ORF">HN018_03665</name>
</gene>
<dbReference type="RefSeq" id="WP_171837753.1">
    <property type="nucleotide sequence ID" value="NZ_CP053708.1"/>
</dbReference>
<dbReference type="Proteomes" id="UP000500767">
    <property type="component" value="Chromosome"/>
</dbReference>
<dbReference type="KEGG" id="lck:HN018_03665"/>
<protein>
    <submittedName>
        <fullName evidence="1">Uncharacterized protein</fullName>
    </submittedName>
</protein>
<sequence>MLKAASINENYMLAMAPLKQSTAGIAPPELHRAAEPDRVTEAGFDFFLVNLKGNPSTRGLTAKGTR</sequence>
<organism evidence="1 2">
    <name type="scientific">Lichenicola cladoniae</name>
    <dbReference type="NCBI Taxonomy" id="1484109"/>
    <lineage>
        <taxon>Bacteria</taxon>
        <taxon>Pseudomonadati</taxon>
        <taxon>Pseudomonadota</taxon>
        <taxon>Alphaproteobacteria</taxon>
        <taxon>Acetobacterales</taxon>
        <taxon>Acetobacteraceae</taxon>
        <taxon>Lichenicola</taxon>
    </lineage>
</organism>